<dbReference type="Proteomes" id="UP000315112">
    <property type="component" value="Unassembled WGS sequence"/>
</dbReference>
<feature type="signal peptide" evidence="1">
    <location>
        <begin position="1"/>
        <end position="21"/>
    </location>
</feature>
<protein>
    <submittedName>
        <fullName evidence="3">PEP-CTERM sorting domain-containing protein</fullName>
    </submittedName>
    <submittedName>
        <fullName evidence="4">Putative secreted protein with PEP-CTERM sorting signal/MYXO-CTERM domain-containing protein</fullName>
    </submittedName>
</protein>
<evidence type="ECO:0000259" key="2">
    <source>
        <dbReference type="Pfam" id="PF07589"/>
    </source>
</evidence>
<gene>
    <name evidence="3" type="ORF">GO485_13090</name>
    <name evidence="4" type="ORF">IP92_02219</name>
</gene>
<evidence type="ECO:0000256" key="1">
    <source>
        <dbReference type="SAM" id="SignalP"/>
    </source>
</evidence>
<organism evidence="4 5">
    <name type="scientific">Pseudoduganella flava</name>
    <dbReference type="NCBI Taxonomy" id="871742"/>
    <lineage>
        <taxon>Bacteria</taxon>
        <taxon>Pseudomonadati</taxon>
        <taxon>Pseudomonadota</taxon>
        <taxon>Betaproteobacteria</taxon>
        <taxon>Burkholderiales</taxon>
        <taxon>Oxalobacteraceae</taxon>
        <taxon>Telluria group</taxon>
        <taxon>Pseudoduganella</taxon>
    </lineage>
</organism>
<proteinExistence type="predicted"/>
<dbReference type="AlphaFoldDB" id="A0A562PXL6"/>
<dbReference type="InterPro" id="IPR013424">
    <property type="entry name" value="Ice-binding_C"/>
</dbReference>
<dbReference type="RefSeq" id="WP_145874585.1">
    <property type="nucleotide sequence ID" value="NZ_CP046904.1"/>
</dbReference>
<keyword evidence="6" id="KW-1185">Reference proteome</keyword>
<dbReference type="NCBIfam" id="TIGR02595">
    <property type="entry name" value="PEP_CTERM"/>
    <property type="match status" value="1"/>
</dbReference>
<evidence type="ECO:0000313" key="6">
    <source>
        <dbReference type="Proteomes" id="UP000437862"/>
    </source>
</evidence>
<name>A0A562PXL6_9BURK</name>
<reference evidence="3 6" key="3">
    <citation type="submission" date="2019-12" db="EMBL/GenBank/DDBJ databases">
        <title>Draft Genome Sequences of Six Type Strains of the Genus Massilia.</title>
        <authorList>
            <person name="Miess H."/>
            <person name="Frediansyah A."/>
            <person name="Goeker M."/>
            <person name="Gross H."/>
        </authorList>
    </citation>
    <scope>NUCLEOTIDE SEQUENCE [LARGE SCALE GENOMIC DNA]</scope>
    <source>
        <strain evidence="3 6">DSM 26639</strain>
    </source>
</reference>
<dbReference type="EMBL" id="CP046904">
    <property type="protein sequence ID" value="QGZ39893.1"/>
    <property type="molecule type" value="Genomic_DNA"/>
</dbReference>
<dbReference type="OrthoDB" id="8787528at2"/>
<evidence type="ECO:0000313" key="4">
    <source>
        <dbReference type="EMBL" id="TWI48826.1"/>
    </source>
</evidence>
<reference evidence="4 5" key="1">
    <citation type="journal article" date="2015" name="Stand. Genomic Sci.">
        <title>Genomic Encyclopedia of Bacterial and Archaeal Type Strains, Phase III: the genomes of soil and plant-associated and newly described type strains.</title>
        <authorList>
            <person name="Whitman W.B."/>
            <person name="Woyke T."/>
            <person name="Klenk H.P."/>
            <person name="Zhou Y."/>
            <person name="Lilburn T.G."/>
            <person name="Beck B.J."/>
            <person name="De Vos P."/>
            <person name="Vandamme P."/>
            <person name="Eisen J.A."/>
            <person name="Garrity G."/>
            <person name="Hugenholtz P."/>
            <person name="Kyrpides N.C."/>
        </authorList>
    </citation>
    <scope>NUCLEOTIDE SEQUENCE [LARGE SCALE GENOMIC DNA]</scope>
    <source>
        <strain evidence="4 5">CGMCC 1.10685</strain>
    </source>
</reference>
<feature type="chain" id="PRO_5044618032" evidence="1">
    <location>
        <begin position="22"/>
        <end position="302"/>
    </location>
</feature>
<dbReference type="NCBIfam" id="NF041538">
    <property type="entry name" value="PEP_EDSA_1"/>
    <property type="match status" value="1"/>
</dbReference>
<feature type="domain" description="Ice-binding protein C-terminal" evidence="2">
    <location>
        <begin position="277"/>
        <end position="301"/>
    </location>
</feature>
<dbReference type="EMBL" id="VLKW01000003">
    <property type="protein sequence ID" value="TWI48826.1"/>
    <property type="molecule type" value="Genomic_DNA"/>
</dbReference>
<accession>A0A562PXL6</accession>
<keyword evidence="1" id="KW-0732">Signal</keyword>
<dbReference type="Proteomes" id="UP000437862">
    <property type="component" value="Chromosome"/>
</dbReference>
<sequence>MGNRQRVTLMAMLVAATNAYALGQGEAILRVDRLALDNGQGTPFTLGSFASLQVSSVFGNSGYIGPPEHGGMWQYSSSLGNADLPAICGFGHGGQSCNPVLQNYFAPFSDAAYTFHYADYDNSDQQLRGQLLADTPSSLAIDTRGDVGIEHEAPGGKYGSESTADMTLTFRLAHPDRLRLSFDADPYTKVWHNGAHTDLTSEVRFTATLTNATTGETVFSFAPGDINFRNRVYNDFVVLDPAAASYDITSALLNDADQYQLVISQYAGSYNGAGAPPVPEPSQWAMLGAGLGLLTWTRRRRR</sequence>
<dbReference type="Pfam" id="PF07589">
    <property type="entry name" value="PEP-CTERM"/>
    <property type="match status" value="1"/>
</dbReference>
<dbReference type="InterPro" id="IPR048213">
    <property type="entry name" value="EDSA_1-like"/>
</dbReference>
<evidence type="ECO:0000313" key="5">
    <source>
        <dbReference type="Proteomes" id="UP000315112"/>
    </source>
</evidence>
<reference evidence="4" key="2">
    <citation type="submission" date="2019-07" db="EMBL/GenBank/DDBJ databases">
        <authorList>
            <person name="Whitman W."/>
            <person name="Huntemann M."/>
            <person name="Clum A."/>
            <person name="Pillay M."/>
            <person name="Palaniappan K."/>
            <person name="Varghese N."/>
            <person name="Mikhailova N."/>
            <person name="Stamatis D."/>
            <person name="Reddy T."/>
            <person name="Daum C."/>
            <person name="Shapiro N."/>
            <person name="Ivanova N."/>
            <person name="Kyrpides N."/>
            <person name="Woyke T."/>
        </authorList>
    </citation>
    <scope>NUCLEOTIDE SEQUENCE</scope>
    <source>
        <strain evidence="4">CGMCC 1.10685</strain>
    </source>
</reference>
<evidence type="ECO:0000313" key="3">
    <source>
        <dbReference type="EMBL" id="QGZ39893.1"/>
    </source>
</evidence>